<feature type="compositionally biased region" description="Polar residues" evidence="1">
    <location>
        <begin position="503"/>
        <end position="516"/>
    </location>
</feature>
<feature type="compositionally biased region" description="Basic and acidic residues" evidence="1">
    <location>
        <begin position="733"/>
        <end position="742"/>
    </location>
</feature>
<sequence>MTIPCMRILVRAGSSCPALYPRSRVLLRGNGVRTGDYNNWASRVTARRSLVTLLHRTAKPDDEDDDFIPDLRDSIIEAIQKPGITRRRYIVFQATPSYSHLVSDPIFLRESIDRAVKTAGYRIDAVEAVGVVIDSIPKTISSPYSEGWSIMITDRKMKFYGDTTAAYQNFEFTPAPMADIPTSPQPKFPTFGASRNPDDDRGSFQLIFQTPNTDFTPSNNKQKIISRRKERLYIKTKMANTLFQNGMPSTAMVHKYRVDGDEDGSNARLYPLLVNRTKDLTVQLNGGQVWEARVNYCLRNLTGPRKVYQGVGNIIKKLRGPDGIEIMNGSQELEAAVADVTLKRPIYDPVTFEKRPLEIFARIAPDDSKGLGGLGQRIPEKGVRIAKVLAGGGGWGLNAGILALDPEVIQGYRPPELLEGYLKELGDSGPTDIREKWVTFFYSDPMKSTARGRKDSSLGQWKFTMVGKGDTIGPDTKHPDTNLPSEPTATGAVEETAIDSKDTVPQNPTEEASQQDVAPAPEEVKPPKKPNFPAQILQTGADTALWINGQKLDIPMFSIMLDLLAEIGESEGTRIPIRWVGRLTKKQQRYMIIKDKRRKRPQPGLTLMGRTYPFEGKTYEAEIQKARSYGNDDTAMVEGEDEGKYQEALNSSGISLGELKESITGPEILPDRAEMIRELERLHKQQGRLVEGEAGPDVVLQETDGQAVQKDDSVSSQPSPSEPIEQINGLNASDEKSTDPKPDAVSQENNQEDAAQNPRKDDSVPSPSGPSEQLSGLDVSGEKPADSELGLDKKMEKLVEEEEKDKPETGPQETKESSQEDSSVPAKEA</sequence>
<dbReference type="EMBL" id="SAEB01000012">
    <property type="protein sequence ID" value="RVD81503.1"/>
    <property type="molecule type" value="Genomic_DNA"/>
</dbReference>
<keyword evidence="3" id="KW-1185">Reference proteome</keyword>
<comment type="caution">
    <text evidence="2">The sequence shown here is derived from an EMBL/GenBank/DDBJ whole genome shotgun (WGS) entry which is preliminary data.</text>
</comment>
<dbReference type="Proteomes" id="UP000283090">
    <property type="component" value="Unassembled WGS sequence"/>
</dbReference>
<evidence type="ECO:0000313" key="3">
    <source>
        <dbReference type="Proteomes" id="UP000283090"/>
    </source>
</evidence>
<gene>
    <name evidence="2" type="ORF">DFL_009367</name>
</gene>
<accession>A0A436ZRQ9</accession>
<feature type="region of interest" description="Disordered" evidence="1">
    <location>
        <begin position="467"/>
        <end position="532"/>
    </location>
</feature>
<proteinExistence type="predicted"/>
<dbReference type="AlphaFoldDB" id="A0A436ZRQ9"/>
<dbReference type="RefSeq" id="XP_067487047.1">
    <property type="nucleotide sequence ID" value="XM_067639238.1"/>
</dbReference>
<dbReference type="OrthoDB" id="1744869at2759"/>
<dbReference type="VEuPathDB" id="FungiDB:DFL_009367"/>
<evidence type="ECO:0000313" key="2">
    <source>
        <dbReference type="EMBL" id="RVD81503.1"/>
    </source>
</evidence>
<feature type="region of interest" description="Disordered" evidence="1">
    <location>
        <begin position="688"/>
        <end position="829"/>
    </location>
</feature>
<protein>
    <submittedName>
        <fullName evidence="2">Uncharacterized protein</fullName>
    </submittedName>
</protein>
<dbReference type="STRING" id="97331.A0A436ZRQ9"/>
<name>A0A436ZRQ9_ARTFL</name>
<reference evidence="2 3" key="1">
    <citation type="submission" date="2019-01" db="EMBL/GenBank/DDBJ databases">
        <title>Intercellular communication is required for trap formation in the nematode-trapping fungus Duddingtonia flagrans.</title>
        <authorList>
            <person name="Youssar L."/>
            <person name="Wernet V."/>
            <person name="Hensel N."/>
            <person name="Hildebrandt H.-G."/>
            <person name="Fischer R."/>
        </authorList>
    </citation>
    <scope>NUCLEOTIDE SEQUENCE [LARGE SCALE GENOMIC DNA]</scope>
    <source>
        <strain evidence="2 3">CBS H-5679</strain>
    </source>
</reference>
<organism evidence="2 3">
    <name type="scientific">Arthrobotrys flagrans</name>
    <name type="common">Nematode-trapping fungus</name>
    <name type="synonym">Trichothecium flagrans</name>
    <dbReference type="NCBI Taxonomy" id="97331"/>
    <lineage>
        <taxon>Eukaryota</taxon>
        <taxon>Fungi</taxon>
        <taxon>Dikarya</taxon>
        <taxon>Ascomycota</taxon>
        <taxon>Pezizomycotina</taxon>
        <taxon>Orbiliomycetes</taxon>
        <taxon>Orbiliales</taxon>
        <taxon>Orbiliaceae</taxon>
        <taxon>Arthrobotrys</taxon>
    </lineage>
</organism>
<feature type="compositionally biased region" description="Basic and acidic residues" evidence="1">
    <location>
        <begin position="780"/>
        <end position="818"/>
    </location>
</feature>
<feature type="compositionally biased region" description="Polar residues" evidence="1">
    <location>
        <begin position="765"/>
        <end position="774"/>
    </location>
</feature>
<dbReference type="GeneID" id="93591678"/>
<evidence type="ECO:0000256" key="1">
    <source>
        <dbReference type="SAM" id="MobiDB-lite"/>
    </source>
</evidence>
<feature type="compositionally biased region" description="Low complexity" evidence="1">
    <location>
        <begin position="715"/>
        <end position="727"/>
    </location>
</feature>